<reference evidence="1 2" key="1">
    <citation type="journal article" date="2011" name="J. Bacteriol.">
        <title>Draft genome sequence of Methylophaga aminisulfidivorans MP T.</title>
        <authorList>
            <person name="Han G.H."/>
            <person name="Kim W."/>
            <person name="Chun J."/>
            <person name="Kim S.W."/>
        </authorList>
    </citation>
    <scope>NUCLEOTIDE SEQUENCE [LARGE SCALE GENOMIC DNA]</scope>
    <source>
        <strain evidence="2">MP(T)</strain>
    </source>
</reference>
<dbReference type="AntiFam" id="ANF00057">
    <property type="entry name" value="Translation of E. coli type CRISPR repeat"/>
</dbReference>
<evidence type="ECO:0000313" key="2">
    <source>
        <dbReference type="Proteomes" id="UP000003544"/>
    </source>
</evidence>
<dbReference type="AlphaFoldDB" id="F5SVY6"/>
<accession>F5SVY6</accession>
<organism evidence="1 2">
    <name type="scientific">Methylophaga aminisulfidivorans MP</name>
    <dbReference type="NCBI Taxonomy" id="1026882"/>
    <lineage>
        <taxon>Bacteria</taxon>
        <taxon>Pseudomonadati</taxon>
        <taxon>Pseudomonadota</taxon>
        <taxon>Gammaproteobacteria</taxon>
        <taxon>Thiotrichales</taxon>
        <taxon>Piscirickettsiaceae</taxon>
        <taxon>Methylophaga</taxon>
    </lineage>
</organism>
<dbReference type="Proteomes" id="UP000003544">
    <property type="component" value="Unassembled WGS sequence"/>
</dbReference>
<gene>
    <name evidence="1" type="ORF">MAMP_02704</name>
</gene>
<name>F5SVY6_9GAMM</name>
<evidence type="ECO:0000313" key="1">
    <source>
        <dbReference type="EMBL" id="EGL55710.1"/>
    </source>
</evidence>
<dbReference type="EMBL" id="AFIG01000001">
    <property type="protein sequence ID" value="EGL55710.1"/>
    <property type="molecule type" value="Genomic_DNA"/>
</dbReference>
<proteinExistence type="predicted"/>
<comment type="caution">
    <text evidence="1">The sequence shown here is derived from an EMBL/GenBank/DDBJ whole genome shotgun (WGS) entry which is preliminary data.</text>
</comment>
<dbReference type="AntiFam" id="ANF00006">
    <property type="entry name" value="Translation of CRISPR region"/>
</dbReference>
<sequence length="49" mass="5469">MNGLPTQTETGSSPWARGTLLFDEYQQALIRFIPVGTGNTYTYLLVIAY</sequence>
<keyword evidence="2" id="KW-1185">Reference proteome</keyword>
<protein>
    <submittedName>
        <fullName evidence="1">Uncharacterized protein</fullName>
    </submittedName>
</protein>